<name>A0ABP1FU31_9CHLO</name>
<reference evidence="2 3" key="1">
    <citation type="submission" date="2024-06" db="EMBL/GenBank/DDBJ databases">
        <authorList>
            <person name="Kraege A."/>
            <person name="Thomma B."/>
        </authorList>
    </citation>
    <scope>NUCLEOTIDE SEQUENCE [LARGE SCALE GENOMIC DNA]</scope>
</reference>
<accession>A0ABP1FU31</accession>
<organism evidence="2 3">
    <name type="scientific">Coccomyxa viridis</name>
    <dbReference type="NCBI Taxonomy" id="1274662"/>
    <lineage>
        <taxon>Eukaryota</taxon>
        <taxon>Viridiplantae</taxon>
        <taxon>Chlorophyta</taxon>
        <taxon>core chlorophytes</taxon>
        <taxon>Trebouxiophyceae</taxon>
        <taxon>Trebouxiophyceae incertae sedis</taxon>
        <taxon>Coccomyxaceae</taxon>
        <taxon>Coccomyxa</taxon>
    </lineage>
</organism>
<feature type="region of interest" description="Disordered" evidence="1">
    <location>
        <begin position="128"/>
        <end position="147"/>
    </location>
</feature>
<dbReference type="EMBL" id="CAXHTA020000008">
    <property type="protein sequence ID" value="CAL5223405.1"/>
    <property type="molecule type" value="Genomic_DNA"/>
</dbReference>
<dbReference type="Proteomes" id="UP001497392">
    <property type="component" value="Unassembled WGS sequence"/>
</dbReference>
<protein>
    <submittedName>
        <fullName evidence="2">G5913 protein</fullName>
    </submittedName>
</protein>
<evidence type="ECO:0000313" key="2">
    <source>
        <dbReference type="EMBL" id="CAL5223405.1"/>
    </source>
</evidence>
<keyword evidence="3" id="KW-1185">Reference proteome</keyword>
<evidence type="ECO:0000256" key="1">
    <source>
        <dbReference type="SAM" id="MobiDB-lite"/>
    </source>
</evidence>
<feature type="region of interest" description="Disordered" evidence="1">
    <location>
        <begin position="178"/>
        <end position="199"/>
    </location>
</feature>
<sequence length="443" mass="47155">MRTESEELPHTSEQMEDLASVANDLVKSFTSSHVTEERAEGIRLAFKDVLLVSVAVPAPTGQTVTIGNFAAAGDTDMTMVPIADSAAGHTLQQSWAISTSLLSGYKDIPAHLGITSLMSMPLFESSSSSMPGPIAKGSESPRPCRLSGRSFSCPNLDDFLNHEDNAYDPSSCSCPSKYSEDWSEDESTSETLSNEPESNVLYGHATSEPRVVGALMMGIKGDRWPRRRDVDELAKLLGPLLAPFVSKAVNLASAAYVARTLARPAIPVSKFAEASLKLSGAAATSWSADVARRTLNNSERGFGIRSSPLRRSATASWVLSEGEREIVTSLISSPIMTQPRSLSGLPEDTCLPASPAFASPLLSSMVCAASLVSSVSCSPAAQSGPSIGFTFTPSIPLIEEGAEDAGDMAVKQSTECTPEASSQEHDMMEPYLYSTFTEFPQQH</sequence>
<comment type="caution">
    <text evidence="2">The sequence shown here is derived from an EMBL/GenBank/DDBJ whole genome shotgun (WGS) entry which is preliminary data.</text>
</comment>
<proteinExistence type="predicted"/>
<gene>
    <name evidence="2" type="primary">g5913</name>
    <name evidence="2" type="ORF">VP750_LOCUS5064</name>
</gene>
<evidence type="ECO:0000313" key="3">
    <source>
        <dbReference type="Proteomes" id="UP001497392"/>
    </source>
</evidence>